<evidence type="ECO:0000313" key="2">
    <source>
        <dbReference type="EMBL" id="EEF25322.1"/>
    </source>
</evidence>
<feature type="non-terminal residue" evidence="2">
    <location>
        <position position="167"/>
    </location>
</feature>
<gene>
    <name evidence="2" type="ORF">RCOM_1922140</name>
</gene>
<keyword evidence="3" id="KW-1185">Reference proteome</keyword>
<organism evidence="2 3">
    <name type="scientific">Ricinus communis</name>
    <name type="common">Castor bean</name>
    <dbReference type="NCBI Taxonomy" id="3988"/>
    <lineage>
        <taxon>Eukaryota</taxon>
        <taxon>Viridiplantae</taxon>
        <taxon>Streptophyta</taxon>
        <taxon>Embryophyta</taxon>
        <taxon>Tracheophyta</taxon>
        <taxon>Spermatophyta</taxon>
        <taxon>Magnoliopsida</taxon>
        <taxon>eudicotyledons</taxon>
        <taxon>Gunneridae</taxon>
        <taxon>Pentapetalae</taxon>
        <taxon>rosids</taxon>
        <taxon>fabids</taxon>
        <taxon>Malpighiales</taxon>
        <taxon>Euphorbiaceae</taxon>
        <taxon>Acalyphoideae</taxon>
        <taxon>Acalypheae</taxon>
        <taxon>Ricinus</taxon>
    </lineage>
</organism>
<protein>
    <submittedName>
        <fullName evidence="2">Uncharacterized protein</fullName>
    </submittedName>
</protein>
<proteinExistence type="predicted"/>
<accession>B9TFP3</accession>
<dbReference type="InParanoid" id="B9TFP3"/>
<reference evidence="3" key="1">
    <citation type="journal article" date="2010" name="Nat. Biotechnol.">
        <title>Draft genome sequence of the oilseed species Ricinus communis.</title>
        <authorList>
            <person name="Chan A.P."/>
            <person name="Crabtree J."/>
            <person name="Zhao Q."/>
            <person name="Lorenzi H."/>
            <person name="Orvis J."/>
            <person name="Puiu D."/>
            <person name="Melake-Berhan A."/>
            <person name="Jones K.M."/>
            <person name="Redman J."/>
            <person name="Chen G."/>
            <person name="Cahoon E.B."/>
            <person name="Gedil M."/>
            <person name="Stanke M."/>
            <person name="Haas B.J."/>
            <person name="Wortman J.R."/>
            <person name="Fraser-Liggett C.M."/>
            <person name="Ravel J."/>
            <person name="Rabinowicz P.D."/>
        </authorList>
    </citation>
    <scope>NUCLEOTIDE SEQUENCE [LARGE SCALE GENOMIC DNA]</scope>
    <source>
        <strain evidence="3">cv. Hale</strain>
    </source>
</reference>
<feature type="region of interest" description="Disordered" evidence="1">
    <location>
        <begin position="1"/>
        <end position="23"/>
    </location>
</feature>
<sequence length="167" mass="18761">MQISSFAPSRDLTRHETEEQAAEAAPLKIRMSAEAAKLGKPRLAHALACHGNEAPIDFHTPEGAEALRAEREGARLGECGKRQHIGGIGFRQRLDPAIRDTIGRALRHHLHEPGIGKGHQPLGNDDWFGFDDRHDFISRRQLCQGFETFDRIVRRRRKGHDGRRIAA</sequence>
<dbReference type="EMBL" id="EQ979983">
    <property type="protein sequence ID" value="EEF25322.1"/>
    <property type="molecule type" value="Genomic_DNA"/>
</dbReference>
<dbReference type="Proteomes" id="UP000008311">
    <property type="component" value="Unassembled WGS sequence"/>
</dbReference>
<evidence type="ECO:0000256" key="1">
    <source>
        <dbReference type="SAM" id="MobiDB-lite"/>
    </source>
</evidence>
<evidence type="ECO:0000313" key="3">
    <source>
        <dbReference type="Proteomes" id="UP000008311"/>
    </source>
</evidence>
<dbReference type="AlphaFoldDB" id="B9TFP3"/>
<name>B9TFP3_RICCO</name>